<dbReference type="Pfam" id="PF02807">
    <property type="entry name" value="ATP-gua_PtransN"/>
    <property type="match status" value="2"/>
</dbReference>
<feature type="binding site" evidence="7">
    <location>
        <position position="541"/>
    </location>
    <ligand>
        <name>ATP</name>
        <dbReference type="ChEBI" id="CHEBI:30616"/>
    </ligand>
</feature>
<feature type="binding site" evidence="7">
    <location>
        <begin position="636"/>
        <end position="640"/>
    </location>
    <ligand>
        <name>ATP</name>
        <dbReference type="ChEBI" id="CHEBI:30616"/>
    </ligand>
</feature>
<dbReference type="AlphaFoldDB" id="A0A913WVJ4"/>
<evidence type="ECO:0000256" key="5">
    <source>
        <dbReference type="ARBA" id="ARBA00022840"/>
    </source>
</evidence>
<feature type="domain" description="Phosphagen kinase C-terminal" evidence="10">
    <location>
        <begin position="123"/>
        <end position="362"/>
    </location>
</feature>
<name>A0A913WVJ4_EXADI</name>
<evidence type="ECO:0000256" key="2">
    <source>
        <dbReference type="ARBA" id="ARBA00022679"/>
    </source>
</evidence>
<evidence type="ECO:0000256" key="3">
    <source>
        <dbReference type="ARBA" id="ARBA00022741"/>
    </source>
</evidence>
<dbReference type="OrthoDB" id="430219at2759"/>
<dbReference type="GO" id="GO:0004054">
    <property type="term" value="F:arginine kinase activity"/>
    <property type="evidence" value="ECO:0007669"/>
    <property type="project" value="UniProtKB-ARBA"/>
</dbReference>
<dbReference type="GO" id="GO:0046314">
    <property type="term" value="P:phosphocreatine biosynthetic process"/>
    <property type="evidence" value="ECO:0007669"/>
    <property type="project" value="InterPro"/>
</dbReference>
<comment type="similarity">
    <text evidence="1 6 8">Belongs to the ATP:guanido phosphotransferase family.</text>
</comment>
<dbReference type="InterPro" id="IPR000749">
    <property type="entry name" value="ATP-guanido_PTrfase"/>
</dbReference>
<reference evidence="11" key="1">
    <citation type="submission" date="2022-11" db="UniProtKB">
        <authorList>
            <consortium name="EnsemblMetazoa"/>
        </authorList>
    </citation>
    <scope>IDENTIFICATION</scope>
</reference>
<dbReference type="SUPFAM" id="SSF55931">
    <property type="entry name" value="Glutamine synthetase/guanido kinase"/>
    <property type="match status" value="2"/>
</dbReference>
<feature type="binding site" evidence="7">
    <location>
        <begin position="284"/>
        <end position="288"/>
    </location>
    <ligand>
        <name>ATP</name>
        <dbReference type="ChEBI" id="CHEBI:30616"/>
    </ligand>
</feature>
<dbReference type="FunFam" id="3.30.590.10:FF:000006">
    <property type="entry name" value="Arginine kinase 1"/>
    <property type="match status" value="2"/>
</dbReference>
<dbReference type="InterPro" id="IPR022415">
    <property type="entry name" value="ATP-guanido_PTrfase_AS"/>
</dbReference>
<keyword evidence="12" id="KW-1185">Reference proteome</keyword>
<dbReference type="KEGG" id="epa:110233807"/>
<sequence length="713" mass="79992">MADPEAAAKFSSKNEFPELLNDPKCNPKSLVKKHLSKKVFDSLKAKKTKLGVTLWDCINSGVVNLDSGVGVYSGDEECYTLFGPLFNDVIEDYHAPYKLQKGHTSDMNPEKVNAPDLDPSNVYIRSTRIRVARNLKGYALTPGLGKDARVELEKKIVKVLTSLTGDLAGTYYPLTGMDEKTRQQLVDDHFLFKKGDRFLEAAGVNKEWPEGRGIFHNNDKTFLVWVNEEDHLRIISMEKGSDIGSVFNRLCRAVNEIDKQLGFQHTKQHGYLTSCPSNLGTGMRASVHVKIPRAKGNPDFDNICEKYHIQARGIHGEHSESTGEDAGVYDISNRRRLGLSEVECVQDMYNGVKSLMEIEKAAVEKERSVFPEVLKSDDVKSLLKKHLSQEIFDSLKTKKTAKGFSIYDCINSGVKNLDSSVGVYAGDEECYSLFSPLFNIIIEDYHSPYKLTDKHTSDMNPEKVKAPNLDPKGNFIRSTRIRVARNLKGYSLTPGLSRNERIDIEKKVTGVLCSLTGDLAGKYYPLTGMDEQTRQKLVDDHFLFKKGDRFLEAAGVNKLWPEGRGIFHNNDKTFLVWINEEDQLRIISMEKGSDIGSVFNRLCKAVNEIDKQLGFQHTESHGYLSGCPTNLGTGMRASVHVKIPKASEHPDFQKICDQFHIQARGIHGEHSVSTGEDAGVFDISNRRRLGLSEVQCVQDMYNGVKKLLEIEQA</sequence>
<keyword evidence="4 7" id="KW-0418">Kinase</keyword>
<keyword evidence="5 7" id="KW-0067">ATP-binding</keyword>
<dbReference type="PANTHER" id="PTHR11547:SF38">
    <property type="entry name" value="ARGININE KINASE 1-RELATED"/>
    <property type="match status" value="1"/>
</dbReference>
<evidence type="ECO:0008006" key="13">
    <source>
        <dbReference type="Google" id="ProtNLM"/>
    </source>
</evidence>
<feature type="domain" description="Phosphagen kinase N-terminal" evidence="9">
    <location>
        <begin position="365"/>
        <end position="447"/>
    </location>
</feature>
<feature type="binding site" evidence="7">
    <location>
        <begin position="126"/>
        <end position="130"/>
    </location>
    <ligand>
        <name>ATP</name>
        <dbReference type="ChEBI" id="CHEBI:30616"/>
    </ligand>
</feature>
<evidence type="ECO:0000313" key="11">
    <source>
        <dbReference type="EnsemblMetazoa" id="XP_020894797.1"/>
    </source>
</evidence>
<feature type="domain" description="Phosphagen kinase C-terminal" evidence="10">
    <location>
        <begin position="475"/>
        <end position="713"/>
    </location>
</feature>
<dbReference type="InterPro" id="IPR014746">
    <property type="entry name" value="Gln_synth/guanido_kin_cat_dom"/>
</dbReference>
<evidence type="ECO:0000256" key="8">
    <source>
        <dbReference type="RuleBase" id="RU000505"/>
    </source>
</evidence>
<keyword evidence="3 7" id="KW-0547">Nucleotide-binding</keyword>
<evidence type="ECO:0000256" key="7">
    <source>
        <dbReference type="PROSITE-ProRule" id="PRU00843"/>
    </source>
</evidence>
<evidence type="ECO:0000256" key="6">
    <source>
        <dbReference type="PROSITE-ProRule" id="PRU00842"/>
    </source>
</evidence>
<keyword evidence="2 7" id="KW-0808">Transferase</keyword>
<dbReference type="FunFam" id="1.10.135.10:FF:000003">
    <property type="entry name" value="Three-domain arginine kinase"/>
    <property type="match status" value="2"/>
</dbReference>
<dbReference type="EnsemblMetazoa" id="XM_021039138.2">
    <property type="protein sequence ID" value="XP_020894797.1"/>
    <property type="gene ID" value="LOC110233807"/>
</dbReference>
<dbReference type="InterPro" id="IPR036802">
    <property type="entry name" value="ATP-guanido_PTrfase_N_sf"/>
</dbReference>
<feature type="binding site" evidence="7">
    <location>
        <position position="585"/>
    </location>
    <ligand>
        <name>ATP</name>
        <dbReference type="ChEBI" id="CHEBI:30616"/>
    </ligand>
</feature>
<dbReference type="InterPro" id="IPR022413">
    <property type="entry name" value="ATP-guanido_PTrfase_N"/>
</dbReference>
<feature type="binding site" evidence="7">
    <location>
        <position position="189"/>
    </location>
    <ligand>
        <name>ATP</name>
        <dbReference type="ChEBI" id="CHEBI:30616"/>
    </ligand>
</feature>
<evidence type="ECO:0000256" key="1">
    <source>
        <dbReference type="ARBA" id="ARBA00006798"/>
    </source>
</evidence>
<feature type="binding site" evidence="7">
    <location>
        <begin position="664"/>
        <end position="669"/>
    </location>
    <ligand>
        <name>ATP</name>
        <dbReference type="ChEBI" id="CHEBI:30616"/>
    </ligand>
</feature>
<dbReference type="CDD" id="cd07931">
    <property type="entry name" value="eukaryotic_phosphagen_kinases"/>
    <property type="match status" value="2"/>
</dbReference>
<dbReference type="OMA" id="QKGGDIG"/>
<dbReference type="SUPFAM" id="SSF48034">
    <property type="entry name" value="Guanido kinase N-terminal domain"/>
    <property type="match status" value="2"/>
</dbReference>
<dbReference type="RefSeq" id="XP_020894797.1">
    <property type="nucleotide sequence ID" value="XM_021039138.2"/>
</dbReference>
<dbReference type="PROSITE" id="PS51510">
    <property type="entry name" value="PHOSPHAGEN_KINASE_C"/>
    <property type="match status" value="2"/>
</dbReference>
<dbReference type="GO" id="GO:0004111">
    <property type="term" value="F:creatine kinase activity"/>
    <property type="evidence" value="ECO:0007669"/>
    <property type="project" value="InterPro"/>
</dbReference>
<evidence type="ECO:0000313" key="12">
    <source>
        <dbReference type="Proteomes" id="UP000887567"/>
    </source>
</evidence>
<evidence type="ECO:0000256" key="4">
    <source>
        <dbReference type="ARBA" id="ARBA00022777"/>
    </source>
</evidence>
<feature type="binding site" evidence="7">
    <location>
        <position position="233"/>
    </location>
    <ligand>
        <name>ATP</name>
        <dbReference type="ChEBI" id="CHEBI:30616"/>
    </ligand>
</feature>
<protein>
    <recommendedName>
        <fullName evidence="13">Arginine kinase</fullName>
    </recommendedName>
</protein>
<dbReference type="PROSITE" id="PS51509">
    <property type="entry name" value="PHOSPHAGEN_KINASE_N"/>
    <property type="match status" value="2"/>
</dbReference>
<dbReference type="PANTHER" id="PTHR11547">
    <property type="entry name" value="ARGININE OR CREATINE KINASE"/>
    <property type="match status" value="1"/>
</dbReference>
<feature type="domain" description="Phosphagen kinase N-terminal" evidence="9">
    <location>
        <begin position="11"/>
        <end position="95"/>
    </location>
</feature>
<dbReference type="PROSITE" id="PS00112">
    <property type="entry name" value="PHOSPHAGEN_KINASE"/>
    <property type="match status" value="2"/>
</dbReference>
<dbReference type="GO" id="GO:0005524">
    <property type="term" value="F:ATP binding"/>
    <property type="evidence" value="ECO:0007669"/>
    <property type="project" value="UniProtKB-UniRule"/>
</dbReference>
<dbReference type="Proteomes" id="UP000887567">
    <property type="component" value="Unplaced"/>
</dbReference>
<dbReference type="InterPro" id="IPR022414">
    <property type="entry name" value="ATP-guanido_PTrfase_cat"/>
</dbReference>
<dbReference type="Gene3D" id="3.30.590.10">
    <property type="entry name" value="Glutamine synthetase/guanido kinase, catalytic domain"/>
    <property type="match status" value="2"/>
</dbReference>
<organism evidence="11 12">
    <name type="scientific">Exaiptasia diaphana</name>
    <name type="common">Tropical sea anemone</name>
    <name type="synonym">Aiptasia pulchella</name>
    <dbReference type="NCBI Taxonomy" id="2652724"/>
    <lineage>
        <taxon>Eukaryota</taxon>
        <taxon>Metazoa</taxon>
        <taxon>Cnidaria</taxon>
        <taxon>Anthozoa</taxon>
        <taxon>Hexacorallia</taxon>
        <taxon>Actiniaria</taxon>
        <taxon>Aiptasiidae</taxon>
        <taxon>Exaiptasia</taxon>
    </lineage>
</organism>
<feature type="binding site" evidence="7">
    <location>
        <begin position="312"/>
        <end position="317"/>
    </location>
    <ligand>
        <name>ATP</name>
        <dbReference type="ChEBI" id="CHEBI:30616"/>
    </ligand>
</feature>
<dbReference type="GO" id="GO:0005615">
    <property type="term" value="C:extracellular space"/>
    <property type="evidence" value="ECO:0007669"/>
    <property type="project" value="TreeGrafter"/>
</dbReference>
<evidence type="ECO:0000259" key="10">
    <source>
        <dbReference type="PROSITE" id="PS51510"/>
    </source>
</evidence>
<dbReference type="Pfam" id="PF00217">
    <property type="entry name" value="ATP-gua_Ptrans"/>
    <property type="match status" value="2"/>
</dbReference>
<dbReference type="Gene3D" id="1.10.135.10">
    <property type="entry name" value="ATP:guanido phosphotransferase, N-terminal domain"/>
    <property type="match status" value="2"/>
</dbReference>
<feature type="binding site" evidence="7">
    <location>
        <begin position="478"/>
        <end position="482"/>
    </location>
    <ligand>
        <name>ATP</name>
        <dbReference type="ChEBI" id="CHEBI:30616"/>
    </ligand>
</feature>
<evidence type="ECO:0000259" key="9">
    <source>
        <dbReference type="PROSITE" id="PS51509"/>
    </source>
</evidence>
<accession>A0A913WVJ4</accession>
<dbReference type="GeneID" id="110233807"/>
<proteinExistence type="inferred from homology"/>